<dbReference type="InterPro" id="IPR003594">
    <property type="entry name" value="HATPase_dom"/>
</dbReference>
<dbReference type="CDD" id="cd16917">
    <property type="entry name" value="HATPase_UhpB-NarQ-NarX-like"/>
    <property type="match status" value="1"/>
</dbReference>
<dbReference type="Gene3D" id="3.30.565.10">
    <property type="entry name" value="Histidine kinase-like ATPase, C-terminal domain"/>
    <property type="match status" value="1"/>
</dbReference>
<dbReference type="InterPro" id="IPR050482">
    <property type="entry name" value="Sensor_HK_TwoCompSys"/>
</dbReference>
<dbReference type="OrthoDB" id="127270at2"/>
<dbReference type="Pfam" id="PF07495">
    <property type="entry name" value="Y_Y_Y"/>
    <property type="match status" value="1"/>
</dbReference>
<dbReference type="InterPro" id="IPR015943">
    <property type="entry name" value="WD40/YVTN_repeat-like_dom_sf"/>
</dbReference>
<dbReference type="SUPFAM" id="SSF63829">
    <property type="entry name" value="Calcium-dependent phosphotriesterase"/>
    <property type="match status" value="3"/>
</dbReference>
<evidence type="ECO:0000313" key="6">
    <source>
        <dbReference type="Proteomes" id="UP000253606"/>
    </source>
</evidence>
<proteinExistence type="predicted"/>
<dbReference type="GO" id="GO:0000155">
    <property type="term" value="F:phosphorelay sensor kinase activity"/>
    <property type="evidence" value="ECO:0007669"/>
    <property type="project" value="InterPro"/>
</dbReference>
<gene>
    <name evidence="5" type="ORF">ACPOL_3144</name>
</gene>
<keyword evidence="1" id="KW-0808">Transferase</keyword>
<evidence type="ECO:0000259" key="4">
    <source>
        <dbReference type="SMART" id="SM00387"/>
    </source>
</evidence>
<dbReference type="PANTHER" id="PTHR24421">
    <property type="entry name" value="NITRATE/NITRITE SENSOR PROTEIN NARX-RELATED"/>
    <property type="match status" value="1"/>
</dbReference>
<dbReference type="InterPro" id="IPR011110">
    <property type="entry name" value="Reg_prop"/>
</dbReference>
<dbReference type="RefSeq" id="WP_114207651.1">
    <property type="nucleotide sequence ID" value="NZ_CP030840.1"/>
</dbReference>
<dbReference type="GO" id="GO:0016020">
    <property type="term" value="C:membrane"/>
    <property type="evidence" value="ECO:0007669"/>
    <property type="project" value="InterPro"/>
</dbReference>
<keyword evidence="6" id="KW-1185">Reference proteome</keyword>
<accession>A0A2Z5G081</accession>
<dbReference type="KEGG" id="abas:ACPOL_3144"/>
<keyword evidence="3" id="KW-0902">Two-component regulatory system</keyword>
<sequence length="1004" mass="109810">MNKCVQDISVALLLAGCVTSKALEPDAQLSQLGHTAWRIRDGAFSGAVNDVTQTADGFLWIATDNGLLKYDGVRFSPVGSGTILALEAARDGSLWFGTGQSLFQMNHGQVEKIGGPEVHVNSIRQDANGTIWFTRSRTNPRNPGPLCKVAAKAIHCLTAADGLALPYAEALAVDTRGDLWVASSSQLLRGEAGVFKEFPHPELNAAATSNGIESLTPRAGGGILVGITRSGPGLGLQSLQDGLWHDAYASPTRSSNWSVTATLVDRDGVVWVGTSDQGLFRVRHDGVDHFAETDGLSGNAISSLHEDREGNIWVGTKKGLDRFRNLAVKTFSTTEGLGSDSVHSVTAAAQGGVWIGNKGSLTALRDGKMVNYLPKSGLPGQRVTALLEDHANRLWVGVDADVYILEHGHFTRVTDSEGHSTGAAVSIVEDTEHNIWVLASRRPYVLFRLTPKSHLLEEQPLIVSPEAIAADPAGGLFLDGGMHGAPLVHYEQGRLETWAAKTILKRTTFAFSKDGSRWASTSSGVELLEQQGSRFLDTTNGLPCNHVFSVLFDQAENLWAYSECGLISISNSELSRFKADSRYSIKSHLFDIFDGALPNGADFAPRATRSADGRLWFANGTDLQEIDPGRVQLTAAAFNVQIEAIVARHVEQPAVTGMKLPALTQDVDLKYTAPALAVPERLRFRYRLDGHDQEWQDATRLRDAFYTDLKPGDYTFRVVSGDADGNWSHEEGRFSFTILPAWYQTKTFLIACLVSGSLLSLFIYRLRIRQVRGEAQARYEERLDERTRIAREIHDTLLQTIQGSKMLADTALVQMSTLDPAQARMQMLSTWLGNAMEEGRTALRSLRTPVIEQQSLETLIQDALDDCAMSGKITTDMKTVGEPTSMSICVREEVYRIGYEAINNACLHSEGSHLEVVLSYGDPFELRVKDDGTGIDSEFVNKGRLGHYGLAGMRERARFLKANLTLNSSPGNGTEVLLRVPRSSLMENARLSLWARFARLIRGE</sequence>
<feature type="domain" description="Histidine kinase/HSP90-like ATPase" evidence="4">
    <location>
        <begin position="889"/>
        <end position="984"/>
    </location>
</feature>
<evidence type="ECO:0000313" key="5">
    <source>
        <dbReference type="EMBL" id="AXC12439.1"/>
    </source>
</evidence>
<evidence type="ECO:0000256" key="3">
    <source>
        <dbReference type="ARBA" id="ARBA00023012"/>
    </source>
</evidence>
<dbReference type="InterPro" id="IPR011712">
    <property type="entry name" value="Sig_transdc_His_kin_sub3_dim/P"/>
</dbReference>
<keyword evidence="2 5" id="KW-0418">Kinase</keyword>
<evidence type="ECO:0000256" key="1">
    <source>
        <dbReference type="ARBA" id="ARBA00022679"/>
    </source>
</evidence>
<dbReference type="PANTHER" id="PTHR24421:SF62">
    <property type="entry name" value="SENSORY TRANSDUCTION HISTIDINE KINASE"/>
    <property type="match status" value="1"/>
</dbReference>
<dbReference type="Gene3D" id="2.60.40.10">
    <property type="entry name" value="Immunoglobulins"/>
    <property type="match status" value="1"/>
</dbReference>
<protein>
    <submittedName>
        <fullName evidence="5">Membrane associated, signal transduction histidine kinase-like ATPase</fullName>
    </submittedName>
</protein>
<dbReference type="Gene3D" id="1.20.5.1930">
    <property type="match status" value="1"/>
</dbReference>
<dbReference type="Pfam" id="PF07494">
    <property type="entry name" value="Reg_prop"/>
    <property type="match status" value="2"/>
</dbReference>
<dbReference type="GO" id="GO:0046983">
    <property type="term" value="F:protein dimerization activity"/>
    <property type="evidence" value="ECO:0007669"/>
    <property type="project" value="InterPro"/>
</dbReference>
<name>A0A2Z5G081_9BACT</name>
<dbReference type="InterPro" id="IPR036890">
    <property type="entry name" value="HATPase_C_sf"/>
</dbReference>
<organism evidence="5 6">
    <name type="scientific">Acidisarcina polymorpha</name>
    <dbReference type="NCBI Taxonomy" id="2211140"/>
    <lineage>
        <taxon>Bacteria</taxon>
        <taxon>Pseudomonadati</taxon>
        <taxon>Acidobacteriota</taxon>
        <taxon>Terriglobia</taxon>
        <taxon>Terriglobales</taxon>
        <taxon>Acidobacteriaceae</taxon>
        <taxon>Acidisarcina</taxon>
    </lineage>
</organism>
<dbReference type="InterPro" id="IPR013783">
    <property type="entry name" value="Ig-like_fold"/>
</dbReference>
<evidence type="ECO:0000256" key="2">
    <source>
        <dbReference type="ARBA" id="ARBA00022777"/>
    </source>
</evidence>
<dbReference type="AlphaFoldDB" id="A0A2Z5G081"/>
<dbReference type="Gene3D" id="2.130.10.10">
    <property type="entry name" value="YVTN repeat-like/Quinoprotein amine dehydrogenase"/>
    <property type="match status" value="3"/>
</dbReference>
<dbReference type="Pfam" id="PF02518">
    <property type="entry name" value="HATPase_c"/>
    <property type="match status" value="1"/>
</dbReference>
<dbReference type="Pfam" id="PF07730">
    <property type="entry name" value="HisKA_3"/>
    <property type="match status" value="1"/>
</dbReference>
<dbReference type="SUPFAM" id="SSF55874">
    <property type="entry name" value="ATPase domain of HSP90 chaperone/DNA topoisomerase II/histidine kinase"/>
    <property type="match status" value="1"/>
</dbReference>
<dbReference type="InterPro" id="IPR011123">
    <property type="entry name" value="Y_Y_Y"/>
</dbReference>
<dbReference type="EMBL" id="CP030840">
    <property type="protein sequence ID" value="AXC12439.1"/>
    <property type="molecule type" value="Genomic_DNA"/>
</dbReference>
<reference evidence="5 6" key="1">
    <citation type="journal article" date="2018" name="Front. Microbiol.">
        <title>Hydrolytic Capabilities as a Key to Environmental Success: Chitinolytic and Cellulolytic Acidobacteria From Acidic Sub-arctic Soils and Boreal Peatlands.</title>
        <authorList>
            <person name="Belova S.E."/>
            <person name="Ravin N.V."/>
            <person name="Pankratov T.A."/>
            <person name="Rakitin A.L."/>
            <person name="Ivanova A.A."/>
            <person name="Beletsky A.V."/>
            <person name="Mardanov A.V."/>
            <person name="Sinninghe Damste J.S."/>
            <person name="Dedysh S.N."/>
        </authorList>
    </citation>
    <scope>NUCLEOTIDE SEQUENCE [LARGE SCALE GENOMIC DNA]</scope>
    <source>
        <strain evidence="5 6">SBC82</strain>
    </source>
</reference>
<dbReference type="SMART" id="SM00387">
    <property type="entry name" value="HATPase_c"/>
    <property type="match status" value="1"/>
</dbReference>
<dbReference type="Proteomes" id="UP000253606">
    <property type="component" value="Chromosome"/>
</dbReference>